<reference evidence="8" key="1">
    <citation type="submission" date="2023-03" db="EMBL/GenBank/DDBJ databases">
        <title>Edaphobacter sp.</title>
        <authorList>
            <person name="Huber K.J."/>
            <person name="Papendorf J."/>
            <person name="Pilke C."/>
            <person name="Bunk B."/>
            <person name="Sproeer C."/>
            <person name="Pester M."/>
        </authorList>
    </citation>
    <scope>NUCLEOTIDE SEQUENCE</scope>
    <source>
        <strain evidence="7">DSM 109919</strain>
        <strain evidence="8">DSM 109920</strain>
    </source>
</reference>
<dbReference type="EMBL" id="CP121194">
    <property type="protein sequence ID" value="XBH08879.1"/>
    <property type="molecule type" value="Genomic_DNA"/>
</dbReference>
<feature type="transmembrane region" description="Helical" evidence="5">
    <location>
        <begin position="12"/>
        <end position="31"/>
    </location>
</feature>
<evidence type="ECO:0000313" key="7">
    <source>
        <dbReference type="EMBL" id="XBH08879.1"/>
    </source>
</evidence>
<accession>A0AAU7D411</accession>
<name>A0AAU7D411_9BACT</name>
<evidence type="ECO:0000256" key="2">
    <source>
        <dbReference type="ARBA" id="ARBA00022692"/>
    </source>
</evidence>
<evidence type="ECO:0000256" key="5">
    <source>
        <dbReference type="SAM" id="Phobius"/>
    </source>
</evidence>
<dbReference type="EMBL" id="CP121195">
    <property type="protein sequence ID" value="XBH12101.1"/>
    <property type="molecule type" value="Genomic_DNA"/>
</dbReference>
<feature type="transmembrane region" description="Helical" evidence="5">
    <location>
        <begin position="85"/>
        <end position="104"/>
    </location>
</feature>
<evidence type="ECO:0000313" key="8">
    <source>
        <dbReference type="EMBL" id="XBH12101.1"/>
    </source>
</evidence>
<feature type="transmembrane region" description="Helical" evidence="5">
    <location>
        <begin position="110"/>
        <end position="130"/>
    </location>
</feature>
<protein>
    <submittedName>
        <fullName evidence="8">DoxX family membrane protein</fullName>
    </submittedName>
</protein>
<sequence>MMRTTFDSSDQRLAYALLRMVVGLNLMMHGVSRMLAGTDKFAAHMVGQFTHSPLPGWSVWDFGMVLPAMEALLGLLLLIGLRTRAALVAGSLLIMVLTFGSALAQDWPAAATQLNYALVYSALLFLLRYNGWSLDACMVRDETTQAS</sequence>
<evidence type="ECO:0000256" key="3">
    <source>
        <dbReference type="ARBA" id="ARBA00022989"/>
    </source>
</evidence>
<feature type="transmembrane region" description="Helical" evidence="5">
    <location>
        <begin position="57"/>
        <end position="78"/>
    </location>
</feature>
<keyword evidence="4 5" id="KW-0472">Membrane</keyword>
<dbReference type="InterPro" id="IPR009908">
    <property type="entry name" value="Methylamine_util_MauE"/>
</dbReference>
<comment type="subcellular location">
    <subcellularLocation>
        <location evidence="1">Membrane</location>
        <topology evidence="1">Multi-pass membrane protein</topology>
    </subcellularLocation>
</comment>
<evidence type="ECO:0000256" key="4">
    <source>
        <dbReference type="ARBA" id="ARBA00023136"/>
    </source>
</evidence>
<proteinExistence type="predicted"/>
<keyword evidence="3 5" id="KW-1133">Transmembrane helix</keyword>
<dbReference type="GO" id="GO:0016020">
    <property type="term" value="C:membrane"/>
    <property type="evidence" value="ECO:0007669"/>
    <property type="project" value="UniProtKB-SubCell"/>
</dbReference>
<keyword evidence="2 5" id="KW-0812">Transmembrane</keyword>
<organism evidence="8">
    <name type="scientific">Edaphobacter paludis</name>
    <dbReference type="NCBI Taxonomy" id="3035702"/>
    <lineage>
        <taxon>Bacteria</taxon>
        <taxon>Pseudomonadati</taxon>
        <taxon>Acidobacteriota</taxon>
        <taxon>Terriglobia</taxon>
        <taxon>Terriglobales</taxon>
        <taxon>Acidobacteriaceae</taxon>
        <taxon>Edaphobacter</taxon>
    </lineage>
</organism>
<dbReference type="KEGG" id="epl:P4G45_10275"/>
<dbReference type="AlphaFoldDB" id="A0AAU7D411"/>
<accession>A0AAU7CU43</accession>
<gene>
    <name evidence="7" type="ORF">P4G45_10275</name>
    <name evidence="8" type="ORF">P8936_10305</name>
</gene>
<dbReference type="RefSeq" id="WP_348266389.1">
    <property type="nucleotide sequence ID" value="NZ_CP121194.1"/>
</dbReference>
<feature type="domain" description="Methylamine utilisation protein MauE" evidence="6">
    <location>
        <begin position="14"/>
        <end position="102"/>
    </location>
</feature>
<dbReference type="GO" id="GO:0030416">
    <property type="term" value="P:methylamine metabolic process"/>
    <property type="evidence" value="ECO:0007669"/>
    <property type="project" value="InterPro"/>
</dbReference>
<evidence type="ECO:0000256" key="1">
    <source>
        <dbReference type="ARBA" id="ARBA00004141"/>
    </source>
</evidence>
<evidence type="ECO:0000259" key="6">
    <source>
        <dbReference type="Pfam" id="PF07291"/>
    </source>
</evidence>
<dbReference type="Pfam" id="PF07291">
    <property type="entry name" value="MauE"/>
    <property type="match status" value="1"/>
</dbReference>